<dbReference type="Pfam" id="PF13622">
    <property type="entry name" value="4HBT_3"/>
    <property type="match status" value="1"/>
</dbReference>
<dbReference type="RefSeq" id="WP_002694399.1">
    <property type="nucleotide sequence ID" value="NZ_AAWS01000005.1"/>
</dbReference>
<dbReference type="GO" id="GO:0047617">
    <property type="term" value="F:fatty acyl-CoA hydrolase activity"/>
    <property type="evidence" value="ECO:0007669"/>
    <property type="project" value="UniProtKB-EC"/>
</dbReference>
<evidence type="ECO:0000259" key="9">
    <source>
        <dbReference type="Pfam" id="PF02551"/>
    </source>
</evidence>
<name>A1ZFD4_MICM2</name>
<feature type="domain" description="Acyl-CoA thioesterase 2 C-terminal" evidence="9">
    <location>
        <begin position="165"/>
        <end position="269"/>
    </location>
</feature>
<dbReference type="EC" id="3.1.2.20" evidence="5"/>
<dbReference type="GO" id="GO:0005829">
    <property type="term" value="C:cytosol"/>
    <property type="evidence" value="ECO:0007669"/>
    <property type="project" value="TreeGrafter"/>
</dbReference>
<dbReference type="SUPFAM" id="SSF54637">
    <property type="entry name" value="Thioesterase/thiol ester dehydrase-isomerase"/>
    <property type="match status" value="2"/>
</dbReference>
<feature type="domain" description="Acyl-CoA thioesterase-like N-terminal HotDog" evidence="10">
    <location>
        <begin position="25"/>
        <end position="102"/>
    </location>
</feature>
<evidence type="ECO:0000313" key="12">
    <source>
        <dbReference type="Proteomes" id="UP000004095"/>
    </source>
</evidence>
<dbReference type="InterPro" id="IPR029069">
    <property type="entry name" value="HotDog_dom_sf"/>
</dbReference>
<evidence type="ECO:0000256" key="1">
    <source>
        <dbReference type="ARBA" id="ARBA00006538"/>
    </source>
</evidence>
<dbReference type="Gene3D" id="2.40.160.210">
    <property type="entry name" value="Acyl-CoA thioesterase, double hotdog domain"/>
    <property type="match status" value="1"/>
</dbReference>
<gene>
    <name evidence="11" type="ORF">M23134_01032</name>
</gene>
<dbReference type="InterPro" id="IPR003703">
    <property type="entry name" value="Acyl_CoA_thio"/>
</dbReference>
<evidence type="ECO:0000256" key="6">
    <source>
        <dbReference type="ARBA" id="ARBA00050943"/>
    </source>
</evidence>
<dbReference type="InterPro" id="IPR025652">
    <property type="entry name" value="TesB_C"/>
</dbReference>
<keyword evidence="3" id="KW-0378">Hydrolase</keyword>
<dbReference type="AlphaFoldDB" id="A1ZFD4"/>
<dbReference type="PANTHER" id="PTHR11066">
    <property type="entry name" value="ACYL-COA THIOESTERASE"/>
    <property type="match status" value="1"/>
</dbReference>
<protein>
    <recommendedName>
        <fullName evidence="7">Acyl-CoA thioesterase 2</fullName>
        <ecNumber evidence="5">3.1.2.20</ecNumber>
    </recommendedName>
    <alternativeName>
        <fullName evidence="8">Thioesterase II</fullName>
    </alternativeName>
</protein>
<dbReference type="OrthoDB" id="9781019at2"/>
<evidence type="ECO:0000259" key="10">
    <source>
        <dbReference type="Pfam" id="PF13622"/>
    </source>
</evidence>
<accession>A1ZFD4</accession>
<evidence type="ECO:0000256" key="5">
    <source>
        <dbReference type="ARBA" id="ARBA00038894"/>
    </source>
</evidence>
<sequence length="276" mass="31359">MIEKLKPEKIEQNIYRGAAFGTEKGTVFGGFALAQALYACGMTVPEDRSLHSLHSYFILPGDATAPIVYDIDRIRDGRSFTTRRVVAIQHGRPIFNLSASFQISEEGLSHQVSKPAVPVPENFRPTYELAAKDDSPARFWVNYITQQIRPLDFRIVQPIDREQFPIKKHVWFKADQALGDDLLLHQAVLACASDYTFLSSSLEPHLKQNPKLKFRLATIDHSVWLHRPFRVDEWLLFSHESHNAYGARGFNQGHIYAQDGALVASLTQENLMRVVE</sequence>
<organism evidence="11 12">
    <name type="scientific">Microscilla marina ATCC 23134</name>
    <dbReference type="NCBI Taxonomy" id="313606"/>
    <lineage>
        <taxon>Bacteria</taxon>
        <taxon>Pseudomonadati</taxon>
        <taxon>Bacteroidota</taxon>
        <taxon>Cytophagia</taxon>
        <taxon>Cytophagales</taxon>
        <taxon>Microscillaceae</taxon>
        <taxon>Microscilla</taxon>
    </lineage>
</organism>
<reference evidence="11 12" key="1">
    <citation type="submission" date="2007-01" db="EMBL/GenBank/DDBJ databases">
        <authorList>
            <person name="Haygood M."/>
            <person name="Podell S."/>
            <person name="Anderson C."/>
            <person name="Hopkinson B."/>
            <person name="Roe K."/>
            <person name="Barbeau K."/>
            <person name="Gaasterland T."/>
            <person name="Ferriera S."/>
            <person name="Johnson J."/>
            <person name="Kravitz S."/>
            <person name="Beeson K."/>
            <person name="Sutton G."/>
            <person name="Rogers Y.-H."/>
            <person name="Friedman R."/>
            <person name="Frazier M."/>
            <person name="Venter J.C."/>
        </authorList>
    </citation>
    <scope>NUCLEOTIDE SEQUENCE [LARGE SCALE GENOMIC DNA]</scope>
    <source>
        <strain evidence="11 12">ATCC 23134</strain>
    </source>
</reference>
<dbReference type="CDD" id="cd03445">
    <property type="entry name" value="Thioesterase_II_repeat2"/>
    <property type="match status" value="1"/>
</dbReference>
<dbReference type="CDD" id="cd03444">
    <property type="entry name" value="Thioesterase_II_repeat1"/>
    <property type="match status" value="1"/>
</dbReference>
<evidence type="ECO:0000256" key="3">
    <source>
        <dbReference type="ARBA" id="ARBA00022801"/>
    </source>
</evidence>
<dbReference type="InterPro" id="IPR049449">
    <property type="entry name" value="TesB_ACOT8-like_N"/>
</dbReference>
<evidence type="ECO:0000256" key="2">
    <source>
        <dbReference type="ARBA" id="ARBA00011881"/>
    </source>
</evidence>
<dbReference type="PANTHER" id="PTHR11066:SF34">
    <property type="entry name" value="ACYL-COENZYME A THIOESTERASE 8"/>
    <property type="match status" value="1"/>
</dbReference>
<keyword evidence="12" id="KW-1185">Reference proteome</keyword>
<dbReference type="GO" id="GO:0006637">
    <property type="term" value="P:acyl-CoA metabolic process"/>
    <property type="evidence" value="ECO:0007669"/>
    <property type="project" value="InterPro"/>
</dbReference>
<dbReference type="EMBL" id="AAWS01000005">
    <property type="protein sequence ID" value="EAY30708.1"/>
    <property type="molecule type" value="Genomic_DNA"/>
</dbReference>
<evidence type="ECO:0000256" key="4">
    <source>
        <dbReference type="ARBA" id="ARBA00023098"/>
    </source>
</evidence>
<keyword evidence="4" id="KW-0443">Lipid metabolism</keyword>
<dbReference type="Pfam" id="PF02551">
    <property type="entry name" value="Acyl_CoA_thio"/>
    <property type="match status" value="1"/>
</dbReference>
<comment type="similarity">
    <text evidence="1">Belongs to the C/M/P thioester hydrolase family.</text>
</comment>
<evidence type="ECO:0000313" key="11">
    <source>
        <dbReference type="EMBL" id="EAY30708.1"/>
    </source>
</evidence>
<proteinExistence type="inferred from homology"/>
<dbReference type="InterPro" id="IPR042171">
    <property type="entry name" value="Acyl-CoA_hotdog"/>
</dbReference>
<dbReference type="GO" id="GO:0009062">
    <property type="term" value="P:fatty acid catabolic process"/>
    <property type="evidence" value="ECO:0007669"/>
    <property type="project" value="TreeGrafter"/>
</dbReference>
<evidence type="ECO:0000256" key="7">
    <source>
        <dbReference type="ARBA" id="ARBA00071120"/>
    </source>
</evidence>
<comment type="subunit">
    <text evidence="2">Homotetramer.</text>
</comment>
<dbReference type="FunFam" id="2.40.160.210:FF:000001">
    <property type="entry name" value="Acyl-CoA thioesterase II"/>
    <property type="match status" value="1"/>
</dbReference>
<comment type="catalytic activity">
    <reaction evidence="6">
        <text>a fatty acyl-CoA + H2O = a fatty acid + CoA + H(+)</text>
        <dbReference type="Rhea" id="RHEA:16781"/>
        <dbReference type="ChEBI" id="CHEBI:15377"/>
        <dbReference type="ChEBI" id="CHEBI:15378"/>
        <dbReference type="ChEBI" id="CHEBI:28868"/>
        <dbReference type="ChEBI" id="CHEBI:57287"/>
        <dbReference type="ChEBI" id="CHEBI:77636"/>
        <dbReference type="EC" id="3.1.2.20"/>
    </reaction>
    <physiologicalReaction direction="left-to-right" evidence="6">
        <dbReference type="Rhea" id="RHEA:16782"/>
    </physiologicalReaction>
</comment>
<dbReference type="Proteomes" id="UP000004095">
    <property type="component" value="Unassembled WGS sequence"/>
</dbReference>
<dbReference type="eggNOG" id="COG1946">
    <property type="taxonomic scope" value="Bacteria"/>
</dbReference>
<comment type="caution">
    <text evidence="11">The sequence shown here is derived from an EMBL/GenBank/DDBJ whole genome shotgun (WGS) entry which is preliminary data.</text>
</comment>
<evidence type="ECO:0000256" key="8">
    <source>
        <dbReference type="ARBA" id="ARBA00079653"/>
    </source>
</evidence>